<evidence type="ECO:0000313" key="9">
    <source>
        <dbReference type="EMBL" id="VDP54430.1"/>
    </source>
</evidence>
<comment type="pathway">
    <text evidence="2">Protein modification; protein ubiquitination.</text>
</comment>
<dbReference type="PROSITE" id="PS50089">
    <property type="entry name" value="ZF_RING_2"/>
    <property type="match status" value="1"/>
</dbReference>
<dbReference type="EMBL" id="UZAL01030563">
    <property type="protein sequence ID" value="VDP54430.1"/>
    <property type="molecule type" value="Genomic_DNA"/>
</dbReference>
<dbReference type="GO" id="GO:0016567">
    <property type="term" value="P:protein ubiquitination"/>
    <property type="evidence" value="ECO:0007669"/>
    <property type="project" value="UniProtKB-UniPathway"/>
</dbReference>
<dbReference type="AlphaFoldDB" id="A0A183P7U1"/>
<dbReference type="PANTHER" id="PTHR46076:SF3">
    <property type="entry name" value="E3 UBIQUITIN-PROTEIN LIGASE RING1"/>
    <property type="match status" value="1"/>
</dbReference>
<protein>
    <recommendedName>
        <fullName evidence="3">RING-type E3 ubiquitin transferase</fullName>
        <ecNumber evidence="3">2.3.2.27</ecNumber>
    </recommendedName>
</protein>
<feature type="compositionally biased region" description="Low complexity" evidence="8">
    <location>
        <begin position="144"/>
        <end position="168"/>
    </location>
</feature>
<evidence type="ECO:0000256" key="6">
    <source>
        <dbReference type="ARBA" id="ARBA00022771"/>
    </source>
</evidence>
<dbReference type="SMART" id="SM00184">
    <property type="entry name" value="RING"/>
    <property type="match status" value="1"/>
</dbReference>
<evidence type="ECO:0000256" key="7">
    <source>
        <dbReference type="ARBA" id="ARBA00022833"/>
    </source>
</evidence>
<evidence type="ECO:0000256" key="2">
    <source>
        <dbReference type="ARBA" id="ARBA00004906"/>
    </source>
</evidence>
<dbReference type="Gene3D" id="3.10.20.90">
    <property type="entry name" value="Phosphatidylinositol 3-kinase Catalytic Subunit, Chain A, domain 1"/>
    <property type="match status" value="1"/>
</dbReference>
<dbReference type="PANTHER" id="PTHR46076">
    <property type="entry name" value="E3 UBIQUITIN-PROTEIN LIGASE RING1 / RING 2 FAMILY MEMBER"/>
    <property type="match status" value="1"/>
</dbReference>
<dbReference type="UniPathway" id="UPA00143"/>
<evidence type="ECO:0000256" key="5">
    <source>
        <dbReference type="ARBA" id="ARBA00022723"/>
    </source>
</evidence>
<sequence length="404" mass="45095">MSTENASKNWELTLYELHRKPQEPITDGTVIAVSPRSLKSELMCPICLDILKVTMTTKECLHRFCSECIITALRNGNKECPTCRKKLVSKRSLRRDPNFDALISKIYPSRQEYEAHQDKILARLNRQHLSAALTRSLEQQLGLNGNNNTTANSSNGSRSRNSTNTGRNQTLVNSNAGNGGTSEVHTDAGISEEETPSNFISNGACSTRRVSSTSHQLTNNSDTESGMDTNSIGENSSVSDLPVLHYRNNTSATSSMFTTTAGGAGDSNHPHTQYNCSMDRSIINNNNNNSSILHNNNSTSSMLSPSVFPEIEVLLKPHPLDHLCRYLTVRINLQRINREVSDESVRFILYSYHESTNTYQLLDSHMSIEEISRDQFHGVNCLDLYYARDDILDDNNNNSNNNNN</sequence>
<accession>A0A183P7U1</accession>
<keyword evidence="10" id="KW-1185">Reference proteome</keyword>
<feature type="compositionally biased region" description="Polar residues" evidence="8">
    <location>
        <begin position="196"/>
        <end position="237"/>
    </location>
</feature>
<proteinExistence type="predicted"/>
<dbReference type="InterPro" id="IPR017907">
    <property type="entry name" value="Znf_RING_CS"/>
</dbReference>
<dbReference type="PROSITE" id="PS00518">
    <property type="entry name" value="ZF_RING_1"/>
    <property type="match status" value="1"/>
</dbReference>
<dbReference type="InterPro" id="IPR043540">
    <property type="entry name" value="RING1/RING2"/>
</dbReference>
<dbReference type="GO" id="GO:0061630">
    <property type="term" value="F:ubiquitin protein ligase activity"/>
    <property type="evidence" value="ECO:0007669"/>
    <property type="project" value="UniProtKB-EC"/>
</dbReference>
<evidence type="ECO:0000256" key="1">
    <source>
        <dbReference type="ARBA" id="ARBA00000900"/>
    </source>
</evidence>
<gene>
    <name evidence="9" type="ORF">SMTD_LOCUS10428</name>
</gene>
<evidence type="ECO:0000256" key="3">
    <source>
        <dbReference type="ARBA" id="ARBA00012483"/>
    </source>
</evidence>
<dbReference type="GO" id="GO:0000151">
    <property type="term" value="C:ubiquitin ligase complex"/>
    <property type="evidence" value="ECO:0007669"/>
    <property type="project" value="InterPro"/>
</dbReference>
<keyword evidence="6" id="KW-0863">Zinc-finger</keyword>
<dbReference type="InterPro" id="IPR013083">
    <property type="entry name" value="Znf_RING/FYVE/PHD"/>
</dbReference>
<dbReference type="Proteomes" id="UP000269396">
    <property type="component" value="Unassembled WGS sequence"/>
</dbReference>
<keyword evidence="7" id="KW-0862">Zinc</keyword>
<organism evidence="9 10">
    <name type="scientific">Schistosoma mattheei</name>
    <dbReference type="NCBI Taxonomy" id="31246"/>
    <lineage>
        <taxon>Eukaryota</taxon>
        <taxon>Metazoa</taxon>
        <taxon>Spiralia</taxon>
        <taxon>Lophotrochozoa</taxon>
        <taxon>Platyhelminthes</taxon>
        <taxon>Trematoda</taxon>
        <taxon>Digenea</taxon>
        <taxon>Strigeidida</taxon>
        <taxon>Schistosomatoidea</taxon>
        <taxon>Schistosomatidae</taxon>
        <taxon>Schistosoma</taxon>
    </lineage>
</organism>
<evidence type="ECO:0000256" key="8">
    <source>
        <dbReference type="SAM" id="MobiDB-lite"/>
    </source>
</evidence>
<dbReference type="EC" id="2.3.2.27" evidence="3"/>
<evidence type="ECO:0000313" key="10">
    <source>
        <dbReference type="Proteomes" id="UP000269396"/>
    </source>
</evidence>
<reference evidence="9 10" key="1">
    <citation type="submission" date="2018-11" db="EMBL/GenBank/DDBJ databases">
        <authorList>
            <consortium name="Pathogen Informatics"/>
        </authorList>
    </citation>
    <scope>NUCLEOTIDE SEQUENCE [LARGE SCALE GENOMIC DNA]</scope>
    <source>
        <strain>Denwood</strain>
        <strain evidence="10">Zambia</strain>
    </source>
</reference>
<keyword evidence="5" id="KW-0479">Metal-binding</keyword>
<dbReference type="GO" id="GO:0008270">
    <property type="term" value="F:zinc ion binding"/>
    <property type="evidence" value="ECO:0007669"/>
    <property type="project" value="UniProtKB-KW"/>
</dbReference>
<dbReference type="Pfam" id="PF13923">
    <property type="entry name" value="zf-C3HC4_2"/>
    <property type="match status" value="1"/>
</dbReference>
<comment type="catalytic activity">
    <reaction evidence="1">
        <text>S-ubiquitinyl-[E2 ubiquitin-conjugating enzyme]-L-cysteine + [acceptor protein]-L-lysine = [E2 ubiquitin-conjugating enzyme]-L-cysteine + N(6)-ubiquitinyl-[acceptor protein]-L-lysine.</text>
        <dbReference type="EC" id="2.3.2.27"/>
    </reaction>
</comment>
<keyword evidence="4" id="KW-0808">Transferase</keyword>
<dbReference type="Gene3D" id="3.30.40.10">
    <property type="entry name" value="Zinc/RING finger domain, C3HC4 (zinc finger)"/>
    <property type="match status" value="1"/>
</dbReference>
<evidence type="ECO:0000256" key="4">
    <source>
        <dbReference type="ARBA" id="ARBA00022679"/>
    </source>
</evidence>
<dbReference type="GO" id="GO:0003682">
    <property type="term" value="F:chromatin binding"/>
    <property type="evidence" value="ECO:0007669"/>
    <property type="project" value="TreeGrafter"/>
</dbReference>
<dbReference type="STRING" id="31246.A0A183P7U1"/>
<dbReference type="InterPro" id="IPR001841">
    <property type="entry name" value="Znf_RING"/>
</dbReference>
<feature type="region of interest" description="Disordered" evidence="8">
    <location>
        <begin position="140"/>
        <end position="237"/>
    </location>
</feature>
<name>A0A183P7U1_9TREM</name>
<dbReference type="GO" id="GO:0031519">
    <property type="term" value="C:PcG protein complex"/>
    <property type="evidence" value="ECO:0007669"/>
    <property type="project" value="TreeGrafter"/>
</dbReference>
<dbReference type="SUPFAM" id="SSF57850">
    <property type="entry name" value="RING/U-box"/>
    <property type="match status" value="1"/>
</dbReference>